<evidence type="ECO:0000259" key="2">
    <source>
        <dbReference type="PROSITE" id="PS50181"/>
    </source>
</evidence>
<name>A0A9P5N5A4_9AGAM</name>
<keyword evidence="4" id="KW-1185">Reference proteome</keyword>
<dbReference type="InterPro" id="IPR001810">
    <property type="entry name" value="F-box_dom"/>
</dbReference>
<comment type="caution">
    <text evidence="3">The sequence shown here is derived from an EMBL/GenBank/DDBJ whole genome shotgun (WGS) entry which is preliminary data.</text>
</comment>
<sequence length="663" mass="74395">MRRVSSSGRHQAQSTAWSASPTSPTTDSEITVHFPPENNVQASVFSEAFSRLESRYNHFRTVMNDPSARVAAISAIDKEIDEQLKAADATNQLLDSRLVHRNPLTPISLLPPEVLARIFQFLVFEDPACSGEQNLGWIRATHVCRFWRQVALDDSSLWATISGISANTGLISEMLARARNAPLNIDIHLDGTLGREVLAMFPPHLSHTRELRLHGPSVLHSGGVRGIYNREAPALEHFELRVPVRSPVTFQDLGRETLFKGQAPRLRTFSLSQVLIPWSLIPRGQLTQLKIVLFKEASTTDIPLCGYLNQLIDLLVNCPGLEILALGRCLPSQLAQFPHGQTIHLLRLSRLCLVGSSSRITNLMKMLKLPSSTRLHLHCTSENTLAHNDHLLLPVVSAQLQGPAPVEFKYLNVTLGCMCQPLAVTASTSVPASRIRRFQGFGDDMDDDDDDDEFVLSFDRLPELGHHTDLLESVCKILPISNLEFLSICAFGSLNWVELFKRCTKLTTMQVIGPGTSSLVRALTTPKVTNMRRGWDWEKKRPDSRDTTPVQPGMDIAVHAHPPIFPKLKFLSLNVLDFAEKEQPSGILFDVIEKVIRQRKAPRKAPLRMLRIKDCAISTRRANALKRLVKEFHWDGKESFDEDEDADNHDLESRRRTRTRLGE</sequence>
<dbReference type="Pfam" id="PF12937">
    <property type="entry name" value="F-box-like"/>
    <property type="match status" value="1"/>
</dbReference>
<feature type="compositionally biased region" description="Low complexity" evidence="1">
    <location>
        <begin position="14"/>
        <end position="26"/>
    </location>
</feature>
<dbReference type="InterPro" id="IPR036047">
    <property type="entry name" value="F-box-like_dom_sf"/>
</dbReference>
<reference evidence="3" key="2">
    <citation type="journal article" date="2020" name="Nat. Commun.">
        <title>Large-scale genome sequencing of mycorrhizal fungi provides insights into the early evolution of symbiotic traits.</title>
        <authorList>
            <person name="Miyauchi S."/>
            <person name="Kiss E."/>
            <person name="Kuo A."/>
            <person name="Drula E."/>
            <person name="Kohler A."/>
            <person name="Sanchez-Garcia M."/>
            <person name="Morin E."/>
            <person name="Andreopoulos B."/>
            <person name="Barry K.W."/>
            <person name="Bonito G."/>
            <person name="Buee M."/>
            <person name="Carver A."/>
            <person name="Chen C."/>
            <person name="Cichocki N."/>
            <person name="Clum A."/>
            <person name="Culley D."/>
            <person name="Crous P.W."/>
            <person name="Fauchery L."/>
            <person name="Girlanda M."/>
            <person name="Hayes R.D."/>
            <person name="Keri Z."/>
            <person name="LaButti K."/>
            <person name="Lipzen A."/>
            <person name="Lombard V."/>
            <person name="Magnuson J."/>
            <person name="Maillard F."/>
            <person name="Murat C."/>
            <person name="Nolan M."/>
            <person name="Ohm R.A."/>
            <person name="Pangilinan J."/>
            <person name="Pereira M.F."/>
            <person name="Perotto S."/>
            <person name="Peter M."/>
            <person name="Pfister S."/>
            <person name="Riley R."/>
            <person name="Sitrit Y."/>
            <person name="Stielow J.B."/>
            <person name="Szollosi G."/>
            <person name="Zifcakova L."/>
            <person name="Stursova M."/>
            <person name="Spatafora J.W."/>
            <person name="Tedersoo L."/>
            <person name="Vaario L.M."/>
            <person name="Yamada A."/>
            <person name="Yan M."/>
            <person name="Wang P."/>
            <person name="Xu J."/>
            <person name="Bruns T."/>
            <person name="Baldrian P."/>
            <person name="Vilgalys R."/>
            <person name="Dunand C."/>
            <person name="Henrissat B."/>
            <person name="Grigoriev I.V."/>
            <person name="Hibbett D."/>
            <person name="Nagy L.G."/>
            <person name="Martin F.M."/>
        </authorList>
    </citation>
    <scope>NUCLEOTIDE SEQUENCE</scope>
    <source>
        <strain evidence="3">Prilba</strain>
    </source>
</reference>
<evidence type="ECO:0000313" key="4">
    <source>
        <dbReference type="Proteomes" id="UP000759537"/>
    </source>
</evidence>
<dbReference type="AlphaFoldDB" id="A0A9P5N5A4"/>
<organism evidence="3 4">
    <name type="scientific">Russula ochroleuca</name>
    <dbReference type="NCBI Taxonomy" id="152965"/>
    <lineage>
        <taxon>Eukaryota</taxon>
        <taxon>Fungi</taxon>
        <taxon>Dikarya</taxon>
        <taxon>Basidiomycota</taxon>
        <taxon>Agaricomycotina</taxon>
        <taxon>Agaricomycetes</taxon>
        <taxon>Russulales</taxon>
        <taxon>Russulaceae</taxon>
        <taxon>Russula</taxon>
    </lineage>
</organism>
<feature type="compositionally biased region" description="Polar residues" evidence="1">
    <location>
        <begin position="1"/>
        <end position="13"/>
    </location>
</feature>
<dbReference type="EMBL" id="WHVB01000001">
    <property type="protein sequence ID" value="KAF8486838.1"/>
    <property type="molecule type" value="Genomic_DNA"/>
</dbReference>
<feature type="region of interest" description="Disordered" evidence="1">
    <location>
        <begin position="639"/>
        <end position="663"/>
    </location>
</feature>
<feature type="compositionally biased region" description="Basic and acidic residues" evidence="1">
    <location>
        <begin position="648"/>
        <end position="663"/>
    </location>
</feature>
<gene>
    <name evidence="3" type="ORF">DFH94DRAFT_849379</name>
</gene>
<proteinExistence type="predicted"/>
<reference evidence="3" key="1">
    <citation type="submission" date="2019-10" db="EMBL/GenBank/DDBJ databases">
        <authorList>
            <consortium name="DOE Joint Genome Institute"/>
            <person name="Kuo A."/>
            <person name="Miyauchi S."/>
            <person name="Kiss E."/>
            <person name="Drula E."/>
            <person name="Kohler A."/>
            <person name="Sanchez-Garcia M."/>
            <person name="Andreopoulos B."/>
            <person name="Barry K.W."/>
            <person name="Bonito G."/>
            <person name="Buee M."/>
            <person name="Carver A."/>
            <person name="Chen C."/>
            <person name="Cichocki N."/>
            <person name="Clum A."/>
            <person name="Culley D."/>
            <person name="Crous P.W."/>
            <person name="Fauchery L."/>
            <person name="Girlanda M."/>
            <person name="Hayes R."/>
            <person name="Keri Z."/>
            <person name="LaButti K."/>
            <person name="Lipzen A."/>
            <person name="Lombard V."/>
            <person name="Magnuson J."/>
            <person name="Maillard F."/>
            <person name="Morin E."/>
            <person name="Murat C."/>
            <person name="Nolan M."/>
            <person name="Ohm R."/>
            <person name="Pangilinan J."/>
            <person name="Pereira M."/>
            <person name="Perotto S."/>
            <person name="Peter M."/>
            <person name="Riley R."/>
            <person name="Sitrit Y."/>
            <person name="Stielow B."/>
            <person name="Szollosi G."/>
            <person name="Zifcakova L."/>
            <person name="Stursova M."/>
            <person name="Spatafora J.W."/>
            <person name="Tedersoo L."/>
            <person name="Vaario L.-M."/>
            <person name="Yamada A."/>
            <person name="Yan M."/>
            <person name="Wang P."/>
            <person name="Xu J."/>
            <person name="Bruns T."/>
            <person name="Baldrian P."/>
            <person name="Vilgalys R."/>
            <person name="Henrissat B."/>
            <person name="Grigoriev I.V."/>
            <person name="Hibbett D."/>
            <person name="Nagy L.G."/>
            <person name="Martin F.M."/>
        </authorList>
    </citation>
    <scope>NUCLEOTIDE SEQUENCE</scope>
    <source>
        <strain evidence="3">Prilba</strain>
    </source>
</reference>
<dbReference type="SUPFAM" id="SSF81383">
    <property type="entry name" value="F-box domain"/>
    <property type="match status" value="1"/>
</dbReference>
<dbReference type="OrthoDB" id="2884925at2759"/>
<accession>A0A9P5N5A4</accession>
<feature type="domain" description="F-box" evidence="2">
    <location>
        <begin position="104"/>
        <end position="161"/>
    </location>
</feature>
<evidence type="ECO:0000256" key="1">
    <source>
        <dbReference type="SAM" id="MobiDB-lite"/>
    </source>
</evidence>
<evidence type="ECO:0000313" key="3">
    <source>
        <dbReference type="EMBL" id="KAF8486838.1"/>
    </source>
</evidence>
<dbReference type="Proteomes" id="UP000759537">
    <property type="component" value="Unassembled WGS sequence"/>
</dbReference>
<dbReference type="PROSITE" id="PS50181">
    <property type="entry name" value="FBOX"/>
    <property type="match status" value="1"/>
</dbReference>
<dbReference type="Gene3D" id="1.20.1280.50">
    <property type="match status" value="1"/>
</dbReference>
<feature type="region of interest" description="Disordered" evidence="1">
    <location>
        <begin position="1"/>
        <end position="29"/>
    </location>
</feature>
<protein>
    <recommendedName>
        <fullName evidence="2">F-box domain-containing protein</fullName>
    </recommendedName>
</protein>